<protein>
    <recommendedName>
        <fullName evidence="1">Helicase ATP-binding domain-containing protein</fullName>
    </recommendedName>
</protein>
<dbReference type="InterPro" id="IPR006935">
    <property type="entry name" value="Helicase/UvrB_N"/>
</dbReference>
<reference evidence="3" key="1">
    <citation type="submission" date="2017-09" db="EMBL/GenBank/DDBJ databases">
        <title>Depth-based differentiation of microbial function through sediment-hosted aquifers and enrichment of novel symbionts in the deep terrestrial subsurface.</title>
        <authorList>
            <person name="Probst A.J."/>
            <person name="Ladd B."/>
            <person name="Jarett J.K."/>
            <person name="Geller-Mcgrath D.E."/>
            <person name="Sieber C.M.K."/>
            <person name="Emerson J.B."/>
            <person name="Anantharaman K."/>
            <person name="Thomas B.C."/>
            <person name="Malmstrom R."/>
            <person name="Stieglmeier M."/>
            <person name="Klingl A."/>
            <person name="Woyke T."/>
            <person name="Ryan C.M."/>
            <person name="Banfield J.F."/>
        </authorList>
    </citation>
    <scope>NUCLEOTIDE SEQUENCE [LARGE SCALE GENOMIC DNA]</scope>
</reference>
<dbReference type="AlphaFoldDB" id="A0A2M8AQN9"/>
<dbReference type="PROSITE" id="PS51192">
    <property type="entry name" value="HELICASE_ATP_BIND_1"/>
    <property type="match status" value="1"/>
</dbReference>
<proteinExistence type="predicted"/>
<feature type="domain" description="Helicase ATP-binding" evidence="1">
    <location>
        <begin position="22"/>
        <end position="200"/>
    </location>
</feature>
<evidence type="ECO:0000259" key="1">
    <source>
        <dbReference type="PROSITE" id="PS51192"/>
    </source>
</evidence>
<comment type="caution">
    <text evidence="2">The sequence shown here is derived from an EMBL/GenBank/DDBJ whole genome shotgun (WGS) entry which is preliminary data.</text>
</comment>
<organism evidence="2 3">
    <name type="scientific">Candidatus Desantisbacteria bacterium CG_4_9_14_3_um_filter_40_11</name>
    <dbReference type="NCBI Taxonomy" id="1974546"/>
    <lineage>
        <taxon>Bacteria</taxon>
        <taxon>Candidatus Desantisiibacteriota</taxon>
    </lineage>
</organism>
<dbReference type="EMBL" id="PFUI01000284">
    <property type="protein sequence ID" value="PJB27931.1"/>
    <property type="molecule type" value="Genomic_DNA"/>
</dbReference>
<dbReference type="GO" id="GO:0003677">
    <property type="term" value="F:DNA binding"/>
    <property type="evidence" value="ECO:0007669"/>
    <property type="project" value="InterPro"/>
</dbReference>
<evidence type="ECO:0000313" key="3">
    <source>
        <dbReference type="Proteomes" id="UP000231366"/>
    </source>
</evidence>
<evidence type="ECO:0000313" key="2">
    <source>
        <dbReference type="EMBL" id="PJB27931.1"/>
    </source>
</evidence>
<dbReference type="GO" id="GO:0005524">
    <property type="term" value="F:ATP binding"/>
    <property type="evidence" value="ECO:0007669"/>
    <property type="project" value="InterPro"/>
</dbReference>
<dbReference type="GO" id="GO:0016787">
    <property type="term" value="F:hydrolase activity"/>
    <property type="evidence" value="ECO:0007669"/>
    <property type="project" value="InterPro"/>
</dbReference>
<gene>
    <name evidence="2" type="ORF">CO110_10905</name>
</gene>
<dbReference type="InterPro" id="IPR027417">
    <property type="entry name" value="P-loop_NTPase"/>
</dbReference>
<dbReference type="CDD" id="cd18785">
    <property type="entry name" value="SF2_C"/>
    <property type="match status" value="1"/>
</dbReference>
<dbReference type="SUPFAM" id="SSF52540">
    <property type="entry name" value="P-loop containing nucleoside triphosphate hydrolases"/>
    <property type="match status" value="2"/>
</dbReference>
<accession>A0A2M8AQN9</accession>
<dbReference type="InterPro" id="IPR014001">
    <property type="entry name" value="Helicase_ATP-bd"/>
</dbReference>
<name>A0A2M8AQN9_9BACT</name>
<dbReference type="Pfam" id="PF04851">
    <property type="entry name" value="ResIII"/>
    <property type="match status" value="1"/>
</dbReference>
<sequence length="740" mass="85748">MIRDSKYQTKAVRELCAKTNRLIELEGSKTIVFKAPTGSGKTVMMAEFLEQLVEHREDTRSFAFLWAAPRQLHIQSQERLEKYFSDSKALRCLSFEDLIDRQIGDKEILFLNWESINKKDNIYIRENEQDMNLSVILQNTRDAGKTIVLVIDESHFASKTEISRELIGMFQPRVTIEVSATPNMQGDEMVTVQREDVIEEEMIKKHIVINSGFRNEIIKQTTDTLFIKSKGEEGTDEFVLRMAIEKREELAKAFQDIGVNVNPLLLIQLPDKQQGEADFKDDVVKILEKNHKITIKNGKLAIYLSEDKTNLENITRNDSEVEVMIFKQAIALGWDCPRASILALFRDWKSLQFSVQTVGRILRMPELKYYDNDELNTGFVFTSLEDLSIIEDMAGNYLTIQYASRKKDYKSLQLRSVHPKRFREETRLSPQFIRDLLTAADELKLKNKINIKIKDTKIELLSDGLVADLDKHPEHIAEMGDHVQRRQNVIEIQKLFDIFARESLKPEFFPEMRSVGRVKDAIHYFFKMKFPNEFTSATTRAQIITLHKDNRQYFVDAINKAKEIYSANVGKQKKELSTIEEWEIPSSRNYNNRFGEVKYKKSILQPFLEAKDARKPEKDFAEFLNNTLANVEWFCKNGESDATSFAVPYTDKDGELKPFFVDWIVKFKDGRIGLFDTKEGITAEVAKYKAEGLAAYIKAENKKGKKLFGGIVVPKDASWRYNDSEKYDYSPDLKGWKFLE</sequence>
<dbReference type="Gene3D" id="3.40.50.300">
    <property type="entry name" value="P-loop containing nucleotide triphosphate hydrolases"/>
    <property type="match status" value="2"/>
</dbReference>
<dbReference type="Proteomes" id="UP000231366">
    <property type="component" value="Unassembled WGS sequence"/>
</dbReference>